<dbReference type="SUPFAM" id="SSF69189">
    <property type="entry name" value="Penicillin-binding protein associated domain"/>
    <property type="match status" value="1"/>
</dbReference>
<comment type="similarity">
    <text evidence="3 13">Belongs to the peptidase S11 family.</text>
</comment>
<keyword evidence="7 14" id="KW-0732">Signal</keyword>
<proteinExistence type="inferred from homology"/>
<protein>
    <recommendedName>
        <fullName evidence="4">serine-type D-Ala-D-Ala carboxypeptidase</fullName>
        <ecNumber evidence="4">3.4.16.4</ecNumber>
    </recommendedName>
</protein>
<feature type="domain" description="Peptidase S11 D-Ala-D-Ala carboxypeptidase A C-terminal" evidence="15">
    <location>
        <begin position="260"/>
        <end position="348"/>
    </location>
</feature>
<evidence type="ECO:0000256" key="3">
    <source>
        <dbReference type="ARBA" id="ARBA00007164"/>
    </source>
</evidence>
<evidence type="ECO:0000256" key="1">
    <source>
        <dbReference type="ARBA" id="ARBA00003217"/>
    </source>
</evidence>
<gene>
    <name evidence="16" type="ORF">WMO45_01535</name>
</gene>
<evidence type="ECO:0000256" key="9">
    <source>
        <dbReference type="ARBA" id="ARBA00022960"/>
    </source>
</evidence>
<dbReference type="PRINTS" id="PR00725">
    <property type="entry name" value="DADACBPTASE1"/>
</dbReference>
<dbReference type="RefSeq" id="WP_349138884.1">
    <property type="nucleotide sequence ID" value="NZ_JBBMFT010000001.1"/>
</dbReference>
<evidence type="ECO:0000313" key="17">
    <source>
        <dbReference type="Proteomes" id="UP001440599"/>
    </source>
</evidence>
<comment type="caution">
    <text evidence="16">The sequence shown here is derived from an EMBL/GenBank/DDBJ whole genome shotgun (WGS) entry which is preliminary data.</text>
</comment>
<evidence type="ECO:0000256" key="11">
    <source>
        <dbReference type="ARBA" id="ARBA00023316"/>
    </source>
</evidence>
<dbReference type="InterPro" id="IPR001967">
    <property type="entry name" value="Peptidase_S11_N"/>
</dbReference>
<dbReference type="Pfam" id="PF07943">
    <property type="entry name" value="PBP5_C"/>
    <property type="match status" value="1"/>
</dbReference>
<reference evidence="16 17" key="1">
    <citation type="submission" date="2024-03" db="EMBL/GenBank/DDBJ databases">
        <title>Human intestinal bacterial collection.</title>
        <authorList>
            <person name="Pauvert C."/>
            <person name="Hitch T.C.A."/>
            <person name="Clavel T."/>
        </authorList>
    </citation>
    <scope>NUCLEOTIDE SEQUENCE [LARGE SCALE GENOMIC DNA]</scope>
    <source>
        <strain evidence="16 17">CLA-AP-H34</strain>
    </source>
</reference>
<organism evidence="16 17">
    <name type="scientific">Flavonifractor hominis</name>
    <dbReference type="NCBI Taxonomy" id="3133178"/>
    <lineage>
        <taxon>Bacteria</taxon>
        <taxon>Bacillati</taxon>
        <taxon>Bacillota</taxon>
        <taxon>Clostridia</taxon>
        <taxon>Eubacteriales</taxon>
        <taxon>Oscillospiraceae</taxon>
        <taxon>Flavonifractor</taxon>
    </lineage>
</organism>
<dbReference type="EC" id="3.4.16.4" evidence="4"/>
<keyword evidence="9" id="KW-0133">Cell shape</keyword>
<comment type="function">
    <text evidence="1">Removes C-terminal D-alanyl residues from sugar-peptide cell wall precursors.</text>
</comment>
<dbReference type="Pfam" id="PF00768">
    <property type="entry name" value="Peptidase_S11"/>
    <property type="match status" value="1"/>
</dbReference>
<keyword evidence="11" id="KW-0961">Cell wall biogenesis/degradation</keyword>
<feature type="chain" id="PRO_5046160577" description="serine-type D-Ala-D-Ala carboxypeptidase" evidence="14">
    <location>
        <begin position="23"/>
        <end position="384"/>
    </location>
</feature>
<dbReference type="SUPFAM" id="SSF56601">
    <property type="entry name" value="beta-lactamase/transpeptidase-like"/>
    <property type="match status" value="1"/>
</dbReference>
<dbReference type="InterPro" id="IPR018044">
    <property type="entry name" value="Peptidase_S11"/>
</dbReference>
<dbReference type="EMBL" id="JBBMFT010000001">
    <property type="protein sequence ID" value="MEQ2455189.1"/>
    <property type="molecule type" value="Genomic_DNA"/>
</dbReference>
<dbReference type="InterPro" id="IPR012907">
    <property type="entry name" value="Peptidase_S11_C"/>
</dbReference>
<keyword evidence="10" id="KW-0573">Peptidoglycan synthesis</keyword>
<keyword evidence="8 16" id="KW-0378">Hydrolase</keyword>
<feature type="signal peptide" evidence="14">
    <location>
        <begin position="1"/>
        <end position="22"/>
    </location>
</feature>
<comment type="catalytic activity">
    <reaction evidence="12">
        <text>Preferential cleavage: (Ac)2-L-Lys-D-Ala-|-D-Ala. Also transpeptidation of peptidyl-alanyl moieties that are N-acyl substituents of D-alanine.</text>
        <dbReference type="EC" id="3.4.16.4"/>
    </reaction>
</comment>
<evidence type="ECO:0000256" key="12">
    <source>
        <dbReference type="ARBA" id="ARBA00034000"/>
    </source>
</evidence>
<dbReference type="InterPro" id="IPR015956">
    <property type="entry name" value="Peniciliin-bd_prot_C_sf"/>
</dbReference>
<dbReference type="Gene3D" id="3.40.710.10">
    <property type="entry name" value="DD-peptidase/beta-lactamase superfamily"/>
    <property type="match status" value="1"/>
</dbReference>
<evidence type="ECO:0000256" key="2">
    <source>
        <dbReference type="ARBA" id="ARBA00004752"/>
    </source>
</evidence>
<dbReference type="InterPro" id="IPR037167">
    <property type="entry name" value="Peptidase_S11_C_sf"/>
</dbReference>
<sequence>MKRILAIVLCLILCGGLPYAQAAGPNLSAASAILVDGASGRVLYAKDAQQERPIASITKLMTALVAVESHPTLSDMVTIRAEWTGAEGSSMYLRAGEELTLESLLYGLLLASGNDAAVAIAGFCAGDVDTFVTWMNERASELGMEHTHFQNPNGLSAEGHYSTAADMATLARVVLQNETLARIVGTKSISIAGRSFTNHNKLLWRYEGCRGLKTGYTNEAGRTLVSCAERDGQLLIAVTLNDPDDWTDHAALFDYGFSAYPQTMLALADREVQTVPVTGGLNRFVRVRTSSDVWYPLAEGERVQVEFILPEAVEAPVSAGESAGRMVFTLNGMVVGETQLLYSSDVSNDQAGRGLFDRVLDFLCGRPAAQQSPAAFLYSLSSVT</sequence>
<dbReference type="GO" id="GO:0004180">
    <property type="term" value="F:carboxypeptidase activity"/>
    <property type="evidence" value="ECO:0007669"/>
    <property type="project" value="UniProtKB-KW"/>
</dbReference>
<evidence type="ECO:0000256" key="8">
    <source>
        <dbReference type="ARBA" id="ARBA00022801"/>
    </source>
</evidence>
<keyword evidence="6" id="KW-0645">Protease</keyword>
<accession>A0ABV1EKS6</accession>
<dbReference type="Gene3D" id="2.60.410.10">
    <property type="entry name" value="D-Ala-D-Ala carboxypeptidase, C-terminal domain"/>
    <property type="match status" value="1"/>
</dbReference>
<dbReference type="Proteomes" id="UP001440599">
    <property type="component" value="Unassembled WGS sequence"/>
</dbReference>
<dbReference type="InterPro" id="IPR012338">
    <property type="entry name" value="Beta-lactam/transpept-like"/>
</dbReference>
<evidence type="ECO:0000256" key="5">
    <source>
        <dbReference type="ARBA" id="ARBA00022645"/>
    </source>
</evidence>
<dbReference type="SMART" id="SM00936">
    <property type="entry name" value="PBP5_C"/>
    <property type="match status" value="1"/>
</dbReference>
<evidence type="ECO:0000256" key="13">
    <source>
        <dbReference type="RuleBase" id="RU004016"/>
    </source>
</evidence>
<name>A0ABV1EKS6_9FIRM</name>
<keyword evidence="17" id="KW-1185">Reference proteome</keyword>
<keyword evidence="5 16" id="KW-0121">Carboxypeptidase</keyword>
<dbReference type="PANTHER" id="PTHR21581:SF33">
    <property type="entry name" value="D-ALANYL-D-ALANINE CARBOXYPEPTIDASE DACB"/>
    <property type="match status" value="1"/>
</dbReference>
<evidence type="ECO:0000256" key="10">
    <source>
        <dbReference type="ARBA" id="ARBA00022984"/>
    </source>
</evidence>
<evidence type="ECO:0000256" key="6">
    <source>
        <dbReference type="ARBA" id="ARBA00022670"/>
    </source>
</evidence>
<evidence type="ECO:0000256" key="7">
    <source>
        <dbReference type="ARBA" id="ARBA00022729"/>
    </source>
</evidence>
<dbReference type="PANTHER" id="PTHR21581">
    <property type="entry name" value="D-ALANYL-D-ALANINE CARBOXYPEPTIDASE"/>
    <property type="match status" value="1"/>
</dbReference>
<evidence type="ECO:0000256" key="4">
    <source>
        <dbReference type="ARBA" id="ARBA00012448"/>
    </source>
</evidence>
<evidence type="ECO:0000256" key="14">
    <source>
        <dbReference type="SAM" id="SignalP"/>
    </source>
</evidence>
<comment type="pathway">
    <text evidence="2">Cell wall biogenesis; peptidoglycan biosynthesis.</text>
</comment>
<evidence type="ECO:0000313" key="16">
    <source>
        <dbReference type="EMBL" id="MEQ2455189.1"/>
    </source>
</evidence>
<evidence type="ECO:0000259" key="15">
    <source>
        <dbReference type="SMART" id="SM00936"/>
    </source>
</evidence>